<evidence type="ECO:0000313" key="8">
    <source>
        <dbReference type="Proteomes" id="UP000679307"/>
    </source>
</evidence>
<dbReference type="InterPro" id="IPR004839">
    <property type="entry name" value="Aminotransferase_I/II_large"/>
</dbReference>
<feature type="domain" description="HTH gntR-type" evidence="6">
    <location>
        <begin position="20"/>
        <end position="88"/>
    </location>
</feature>
<evidence type="ECO:0000256" key="1">
    <source>
        <dbReference type="ARBA" id="ARBA00005384"/>
    </source>
</evidence>
<dbReference type="PRINTS" id="PR00035">
    <property type="entry name" value="HTHGNTR"/>
</dbReference>
<dbReference type="Proteomes" id="UP000679307">
    <property type="component" value="Chromosome"/>
</dbReference>
<evidence type="ECO:0000256" key="4">
    <source>
        <dbReference type="ARBA" id="ARBA00023125"/>
    </source>
</evidence>
<comment type="similarity">
    <text evidence="1">In the C-terminal section; belongs to the class-I pyridoxal-phosphate-dependent aminotransferase family.</text>
</comment>
<keyword evidence="4" id="KW-0238">DNA-binding</keyword>
<keyword evidence="3" id="KW-0805">Transcription regulation</keyword>
<dbReference type="SUPFAM" id="SSF46785">
    <property type="entry name" value="Winged helix' DNA-binding domain"/>
    <property type="match status" value="1"/>
</dbReference>
<protein>
    <submittedName>
        <fullName evidence="7">2-aminoadipate transaminase</fullName>
        <ecNumber evidence="7">2.6.1.39</ecNumber>
    </submittedName>
</protein>
<dbReference type="InterPro" id="IPR036388">
    <property type="entry name" value="WH-like_DNA-bd_sf"/>
</dbReference>
<organism evidence="7 8">
    <name type="scientific">Nocardioides aquaticus</name>
    <dbReference type="NCBI Taxonomy" id="160826"/>
    <lineage>
        <taxon>Bacteria</taxon>
        <taxon>Bacillati</taxon>
        <taxon>Actinomycetota</taxon>
        <taxon>Actinomycetes</taxon>
        <taxon>Propionibacteriales</taxon>
        <taxon>Nocardioidaceae</taxon>
        <taxon>Nocardioides</taxon>
    </lineage>
</organism>
<dbReference type="PANTHER" id="PTHR46577:SF1">
    <property type="entry name" value="HTH-TYPE TRANSCRIPTIONAL REGULATORY PROTEIN GABR"/>
    <property type="match status" value="1"/>
</dbReference>
<dbReference type="SUPFAM" id="SSF53383">
    <property type="entry name" value="PLP-dependent transferases"/>
    <property type="match status" value="1"/>
</dbReference>
<sequence>MQQSISATRLATLVEGFDRTPAYVGLADAVTELVGSGRVPYGTRLPSERDLTGAIGVSRTTVTRAYAALRESGYAEARQGAGTFVRMPGGPSRRLDRALQPRHVEGGVDLSCSATAAPAGLSAAYAEAAADLPPYLAGHGYFPAGLPVLQAAVAASYEARGLPTDPEQVLVVPGALAAAALVEQALGGPGVRVVVDSPSYPNAAQALSRRGARLVPSPVDPGGWDVDAAVRVVRQARARLAYVIPDFQNPTGHLMDAADRERLAAAMHRAGTVPVVDEAHAALALEGQVMPPPMAAFAADAITLGSASKSFWGGLRLGWVRAPHPLVADLTDARLGMDLGSPVLEQLVLTRLLGRGPVLPGHLDRLREQRDGLVAAVRRRLPGWRFVVPGGGLALWCELPHGSATTVAAEAERRGVAVTPGPMFAPGGGLDRFVRVPWTRPVHELEHAVEVLADAWESLGAQPGRPPRARRRVMVA</sequence>
<dbReference type="GO" id="GO:0047536">
    <property type="term" value="F:2-aminoadipate transaminase activity"/>
    <property type="evidence" value="ECO:0007669"/>
    <property type="project" value="UniProtKB-EC"/>
</dbReference>
<dbReference type="InterPro" id="IPR015422">
    <property type="entry name" value="PyrdxlP-dep_Trfase_small"/>
</dbReference>
<dbReference type="EMBL" id="CP075371">
    <property type="protein sequence ID" value="QVT78918.1"/>
    <property type="molecule type" value="Genomic_DNA"/>
</dbReference>
<evidence type="ECO:0000313" key="7">
    <source>
        <dbReference type="EMBL" id="QVT78918.1"/>
    </source>
</evidence>
<dbReference type="CDD" id="cd07377">
    <property type="entry name" value="WHTH_GntR"/>
    <property type="match status" value="1"/>
</dbReference>
<keyword evidence="8" id="KW-1185">Reference proteome</keyword>
<evidence type="ECO:0000256" key="2">
    <source>
        <dbReference type="ARBA" id="ARBA00022898"/>
    </source>
</evidence>
<dbReference type="Gene3D" id="3.90.1150.10">
    <property type="entry name" value="Aspartate Aminotransferase, domain 1"/>
    <property type="match status" value="1"/>
</dbReference>
<dbReference type="InterPro" id="IPR015424">
    <property type="entry name" value="PyrdxlP-dep_Trfase"/>
</dbReference>
<dbReference type="InterPro" id="IPR015421">
    <property type="entry name" value="PyrdxlP-dep_Trfase_major"/>
</dbReference>
<accession>A0ABX8EJW5</accession>
<dbReference type="PANTHER" id="PTHR46577">
    <property type="entry name" value="HTH-TYPE TRANSCRIPTIONAL REGULATORY PROTEIN GABR"/>
    <property type="match status" value="1"/>
</dbReference>
<dbReference type="CDD" id="cd00609">
    <property type="entry name" value="AAT_like"/>
    <property type="match status" value="1"/>
</dbReference>
<keyword evidence="7" id="KW-0808">Transferase</keyword>
<evidence type="ECO:0000256" key="5">
    <source>
        <dbReference type="ARBA" id="ARBA00023163"/>
    </source>
</evidence>
<name>A0ABX8EJW5_9ACTN</name>
<keyword evidence="5" id="KW-0804">Transcription</keyword>
<dbReference type="InterPro" id="IPR051446">
    <property type="entry name" value="HTH_trans_reg/aminotransferase"/>
</dbReference>
<dbReference type="InterPro" id="IPR036390">
    <property type="entry name" value="WH_DNA-bd_sf"/>
</dbReference>
<keyword evidence="2" id="KW-0663">Pyridoxal phosphate</keyword>
<dbReference type="SMART" id="SM00345">
    <property type="entry name" value="HTH_GNTR"/>
    <property type="match status" value="1"/>
</dbReference>
<evidence type="ECO:0000256" key="3">
    <source>
        <dbReference type="ARBA" id="ARBA00023015"/>
    </source>
</evidence>
<dbReference type="RefSeq" id="WP_214058442.1">
    <property type="nucleotide sequence ID" value="NZ_BAAAHS010000010.1"/>
</dbReference>
<reference evidence="7 8" key="1">
    <citation type="submission" date="2021-05" db="EMBL/GenBank/DDBJ databases">
        <title>Complete genome of Nocardioides aquaticus KCTC 9944T isolated from meromictic and hypersaline Ekho Lake, Antarctica.</title>
        <authorList>
            <person name="Hwang K."/>
            <person name="Kim K.M."/>
            <person name="Choe H."/>
        </authorList>
    </citation>
    <scope>NUCLEOTIDE SEQUENCE [LARGE SCALE GENOMIC DNA]</scope>
    <source>
        <strain evidence="7 8">KCTC 9944</strain>
    </source>
</reference>
<gene>
    <name evidence="7" type="primary">lysN</name>
    <name evidence="7" type="ORF">ENKNEFLB_01296</name>
</gene>
<dbReference type="Gene3D" id="3.40.640.10">
    <property type="entry name" value="Type I PLP-dependent aspartate aminotransferase-like (Major domain)"/>
    <property type="match status" value="1"/>
</dbReference>
<dbReference type="Pfam" id="PF00392">
    <property type="entry name" value="GntR"/>
    <property type="match status" value="1"/>
</dbReference>
<dbReference type="PROSITE" id="PS50949">
    <property type="entry name" value="HTH_GNTR"/>
    <property type="match status" value="1"/>
</dbReference>
<dbReference type="Gene3D" id="1.10.10.10">
    <property type="entry name" value="Winged helix-like DNA-binding domain superfamily/Winged helix DNA-binding domain"/>
    <property type="match status" value="1"/>
</dbReference>
<dbReference type="Pfam" id="PF00155">
    <property type="entry name" value="Aminotran_1_2"/>
    <property type="match status" value="1"/>
</dbReference>
<evidence type="ECO:0000259" key="6">
    <source>
        <dbReference type="PROSITE" id="PS50949"/>
    </source>
</evidence>
<dbReference type="EC" id="2.6.1.39" evidence="7"/>
<keyword evidence="7" id="KW-0032">Aminotransferase</keyword>
<proteinExistence type="inferred from homology"/>
<dbReference type="InterPro" id="IPR000524">
    <property type="entry name" value="Tscrpt_reg_HTH_GntR"/>
</dbReference>